<keyword evidence="1" id="KW-0732">Signal</keyword>
<accession>A0A1B3ZDH7</accession>
<feature type="chain" id="PRO_5008556461" evidence="1">
    <location>
        <begin position="24"/>
        <end position="212"/>
    </location>
</feature>
<dbReference type="OrthoDB" id="7186639at2"/>
<sequence length="212" mass="22474">MMKSGSMFAALVATLTLATPLRAAEEPVDPNSIDIVDAIECRLDAPAYMGFALALNGEEKIAAKRHWVRVATKNAFMNEYDLPAPITVAGHYSTRRIAFTASGVLAMLDLADPNGLAREQGIENAVDPSPLLEAMIASGKATPADIAAATTSRKFLGEKIVVDRTEAPAAGESFGAHIVVSRNVSNVTTHPGKTFYGCSYRIEVIGKDGEPL</sequence>
<dbReference type="Proteomes" id="UP000094256">
    <property type="component" value="Chromosome"/>
</dbReference>
<evidence type="ECO:0000313" key="2">
    <source>
        <dbReference type="EMBL" id="AOH85484.1"/>
    </source>
</evidence>
<dbReference type="KEGG" id="span:AWL63_17620"/>
<dbReference type="STRING" id="1560345.AWL63_17620"/>
<protein>
    <submittedName>
        <fullName evidence="2">Uncharacterized protein</fullName>
    </submittedName>
</protein>
<dbReference type="EMBL" id="CP014168">
    <property type="protein sequence ID" value="AOH85484.1"/>
    <property type="molecule type" value="Genomic_DNA"/>
</dbReference>
<dbReference type="RefSeq" id="WP_069206017.1">
    <property type="nucleotide sequence ID" value="NZ_CP014168.1"/>
</dbReference>
<organism evidence="2 3">
    <name type="scientific">Sphingomonas panacis</name>
    <dbReference type="NCBI Taxonomy" id="1560345"/>
    <lineage>
        <taxon>Bacteria</taxon>
        <taxon>Pseudomonadati</taxon>
        <taxon>Pseudomonadota</taxon>
        <taxon>Alphaproteobacteria</taxon>
        <taxon>Sphingomonadales</taxon>
        <taxon>Sphingomonadaceae</taxon>
        <taxon>Sphingomonas</taxon>
    </lineage>
</organism>
<evidence type="ECO:0000256" key="1">
    <source>
        <dbReference type="SAM" id="SignalP"/>
    </source>
</evidence>
<reference evidence="2 3" key="1">
    <citation type="submission" date="2016-01" db="EMBL/GenBank/DDBJ databases">
        <title>Complete genome and mega plasmid sequence of Sphingomonas panacis DCY99 elicits systemic resistance in rice to Xanthomonas oryzae.</title>
        <authorList>
            <person name="Kim Y.J."/>
            <person name="Yang D.C."/>
            <person name="Sing P."/>
        </authorList>
    </citation>
    <scope>NUCLEOTIDE SEQUENCE [LARGE SCALE GENOMIC DNA]</scope>
    <source>
        <strain evidence="2 3">DCY99</strain>
    </source>
</reference>
<gene>
    <name evidence="2" type="ORF">AWL63_17620</name>
</gene>
<name>A0A1B3ZDH7_9SPHN</name>
<keyword evidence="3" id="KW-1185">Reference proteome</keyword>
<feature type="signal peptide" evidence="1">
    <location>
        <begin position="1"/>
        <end position="23"/>
    </location>
</feature>
<evidence type="ECO:0000313" key="3">
    <source>
        <dbReference type="Proteomes" id="UP000094256"/>
    </source>
</evidence>
<proteinExistence type="predicted"/>
<dbReference type="AlphaFoldDB" id="A0A1B3ZDH7"/>